<dbReference type="AlphaFoldDB" id="A0A2H3CL46"/>
<dbReference type="Proteomes" id="UP000217790">
    <property type="component" value="Unassembled WGS sequence"/>
</dbReference>
<dbReference type="OrthoDB" id="3039677at2759"/>
<reference evidence="2" key="1">
    <citation type="journal article" date="2017" name="Nat. Ecol. Evol.">
        <title>Genome expansion and lineage-specific genetic innovations in the forest pathogenic fungi Armillaria.</title>
        <authorList>
            <person name="Sipos G."/>
            <person name="Prasanna A.N."/>
            <person name="Walter M.C."/>
            <person name="O'Connor E."/>
            <person name="Balint B."/>
            <person name="Krizsan K."/>
            <person name="Kiss B."/>
            <person name="Hess J."/>
            <person name="Varga T."/>
            <person name="Slot J."/>
            <person name="Riley R."/>
            <person name="Boka B."/>
            <person name="Rigling D."/>
            <person name="Barry K."/>
            <person name="Lee J."/>
            <person name="Mihaltcheva S."/>
            <person name="LaButti K."/>
            <person name="Lipzen A."/>
            <person name="Waldron R."/>
            <person name="Moloney N.M."/>
            <person name="Sperisen C."/>
            <person name="Kredics L."/>
            <person name="Vagvoelgyi C."/>
            <person name="Patrignani A."/>
            <person name="Fitzpatrick D."/>
            <person name="Nagy I."/>
            <person name="Doyle S."/>
            <person name="Anderson J.B."/>
            <person name="Grigoriev I.V."/>
            <person name="Gueldener U."/>
            <person name="Muensterkoetter M."/>
            <person name="Nagy L.G."/>
        </authorList>
    </citation>
    <scope>NUCLEOTIDE SEQUENCE [LARGE SCALE GENOMIC DNA]</scope>
    <source>
        <strain evidence="2">Ar21-2</strain>
    </source>
</reference>
<evidence type="ECO:0000313" key="1">
    <source>
        <dbReference type="EMBL" id="PBK83819.1"/>
    </source>
</evidence>
<name>A0A2H3CL46_ARMGA</name>
<dbReference type="STRING" id="47427.A0A2H3CL46"/>
<evidence type="ECO:0000313" key="2">
    <source>
        <dbReference type="Proteomes" id="UP000217790"/>
    </source>
</evidence>
<dbReference type="InParanoid" id="A0A2H3CL46"/>
<dbReference type="Pfam" id="PF02992">
    <property type="entry name" value="Transposase_21"/>
    <property type="match status" value="1"/>
</dbReference>
<accession>A0A2H3CL46</accession>
<keyword evidence="2" id="KW-1185">Reference proteome</keyword>
<proteinExistence type="predicted"/>
<protein>
    <submittedName>
        <fullName evidence="1">Uncharacterized protein</fullName>
    </submittedName>
</protein>
<dbReference type="EMBL" id="KZ293703">
    <property type="protein sequence ID" value="PBK83819.1"/>
    <property type="molecule type" value="Genomic_DNA"/>
</dbReference>
<gene>
    <name evidence="1" type="ORF">ARMGADRAFT_1048366</name>
</gene>
<dbReference type="OMA" id="HYRMENI"/>
<organism evidence="1 2">
    <name type="scientific">Armillaria gallica</name>
    <name type="common">Bulbous honey fungus</name>
    <name type="synonym">Armillaria bulbosa</name>
    <dbReference type="NCBI Taxonomy" id="47427"/>
    <lineage>
        <taxon>Eukaryota</taxon>
        <taxon>Fungi</taxon>
        <taxon>Dikarya</taxon>
        <taxon>Basidiomycota</taxon>
        <taxon>Agaricomycotina</taxon>
        <taxon>Agaricomycetes</taxon>
        <taxon>Agaricomycetidae</taxon>
        <taxon>Agaricales</taxon>
        <taxon>Marasmiineae</taxon>
        <taxon>Physalacriaceae</taxon>
        <taxon>Armillaria</taxon>
    </lineage>
</organism>
<dbReference type="InterPro" id="IPR004242">
    <property type="entry name" value="Transposase_21"/>
</dbReference>
<sequence length="176" mass="20489">MVCFNLPPHLHYRMENIFLVGVIPGPRKPALDQINHLLKLLIDDLVQGWEEGFYLSQTPAYPDGRLVRCALVPIIADLPAARRISGFPSFHARCWCSECKLALDDAENLQFDAWPNDSNTREKLFNRHQVRWLEFLCLPYWDPTRFITIDSMHGFYLGLFQRHIHKIWGMDVAQLG</sequence>